<dbReference type="EMBL" id="CACVKT020000739">
    <property type="protein sequence ID" value="CAC5362316.1"/>
    <property type="molecule type" value="Genomic_DNA"/>
</dbReference>
<reference evidence="3 4" key="1">
    <citation type="submission" date="2020-06" db="EMBL/GenBank/DDBJ databases">
        <authorList>
            <person name="Li R."/>
            <person name="Bekaert M."/>
        </authorList>
    </citation>
    <scope>NUCLEOTIDE SEQUENCE [LARGE SCALE GENOMIC DNA]</scope>
    <source>
        <strain evidence="4">wild</strain>
    </source>
</reference>
<dbReference type="AlphaFoldDB" id="A0A6J8A4L1"/>
<protein>
    <recommendedName>
        <fullName evidence="2">P2X purinoreceptor 7 intracellular domain-containing protein</fullName>
    </recommendedName>
</protein>
<feature type="compositionally biased region" description="Basic and acidic residues" evidence="1">
    <location>
        <begin position="1"/>
        <end position="13"/>
    </location>
</feature>
<evidence type="ECO:0000259" key="2">
    <source>
        <dbReference type="Pfam" id="PF20478"/>
    </source>
</evidence>
<feature type="compositionally biased region" description="Basic residues" evidence="1">
    <location>
        <begin position="37"/>
        <end position="47"/>
    </location>
</feature>
<dbReference type="InterPro" id="IPR046815">
    <property type="entry name" value="P2RX7_C"/>
</dbReference>
<evidence type="ECO:0000256" key="1">
    <source>
        <dbReference type="SAM" id="MobiDB-lite"/>
    </source>
</evidence>
<sequence>MDVEDSRSSRDRSNSPQNESNESTDSNETSQADQGRARGRGRRRIRARGRDNPRRARGRGPRRKRGANQAIGPNRAEERINRLTEANAKEYLRRIVKDHHVYAFEIIDHDDTQHGWHHPPQDSPLTGVLAHTAGRCRLRQRDVAVAEQDRTATLGYMYDFYLIVLDEAVLHVARRLRKELLVMPQAEDFNRANRFASYRQFIVWVHCRLGAVDRRVIPSCCVRCIRDKYPNPFGQYKGF</sequence>
<dbReference type="Pfam" id="PF20478">
    <property type="entry name" value="P2RX7_C"/>
    <property type="match status" value="1"/>
</dbReference>
<evidence type="ECO:0000313" key="3">
    <source>
        <dbReference type="EMBL" id="CAC5362316.1"/>
    </source>
</evidence>
<dbReference type="PANTHER" id="PTHR36981">
    <property type="entry name" value="ZGC:195170"/>
    <property type="match status" value="1"/>
</dbReference>
<feature type="compositionally biased region" description="Basic residues" evidence="1">
    <location>
        <begin position="55"/>
        <end position="66"/>
    </location>
</feature>
<organism evidence="3 4">
    <name type="scientific">Mytilus coruscus</name>
    <name type="common">Sea mussel</name>
    <dbReference type="NCBI Taxonomy" id="42192"/>
    <lineage>
        <taxon>Eukaryota</taxon>
        <taxon>Metazoa</taxon>
        <taxon>Spiralia</taxon>
        <taxon>Lophotrochozoa</taxon>
        <taxon>Mollusca</taxon>
        <taxon>Bivalvia</taxon>
        <taxon>Autobranchia</taxon>
        <taxon>Pteriomorphia</taxon>
        <taxon>Mytilida</taxon>
        <taxon>Mytiloidea</taxon>
        <taxon>Mytilidae</taxon>
        <taxon>Mytilinae</taxon>
        <taxon>Mytilus</taxon>
    </lineage>
</organism>
<name>A0A6J8A4L1_MYTCO</name>
<gene>
    <name evidence="3" type="ORF">MCOR_4112</name>
</gene>
<dbReference type="OrthoDB" id="10068685at2759"/>
<dbReference type="PANTHER" id="PTHR36981:SF3">
    <property type="entry name" value="UBIQUITIN-LIKE PROTEASE FAMILY PROFILE DOMAIN-CONTAINING PROTEIN"/>
    <property type="match status" value="1"/>
</dbReference>
<feature type="domain" description="P2X purinoreceptor 7 intracellular" evidence="2">
    <location>
        <begin position="160"/>
        <end position="239"/>
    </location>
</feature>
<feature type="compositionally biased region" description="Low complexity" evidence="1">
    <location>
        <begin position="14"/>
        <end position="30"/>
    </location>
</feature>
<accession>A0A6J8A4L1</accession>
<feature type="region of interest" description="Disordered" evidence="1">
    <location>
        <begin position="1"/>
        <end position="77"/>
    </location>
</feature>
<keyword evidence="4" id="KW-1185">Reference proteome</keyword>
<evidence type="ECO:0000313" key="4">
    <source>
        <dbReference type="Proteomes" id="UP000507470"/>
    </source>
</evidence>
<dbReference type="Proteomes" id="UP000507470">
    <property type="component" value="Unassembled WGS sequence"/>
</dbReference>
<proteinExistence type="predicted"/>